<feature type="domain" description="Nmd3 N-terminal" evidence="2">
    <location>
        <begin position="104"/>
        <end position="212"/>
    </location>
</feature>
<dbReference type="Pfam" id="PF04981">
    <property type="entry name" value="NMD3"/>
    <property type="match status" value="2"/>
</dbReference>
<dbReference type="EnsemblBacteria" id="AAR39088">
    <property type="protein sequence ID" value="AAR39088"/>
    <property type="gene ID" value="NEQ235"/>
</dbReference>
<proteinExistence type="predicted"/>
<organism evidence="3 4">
    <name type="scientific">Nanoarchaeum equitans (strain Kin4-M)</name>
    <dbReference type="NCBI Taxonomy" id="228908"/>
    <lineage>
        <taxon>Archaea</taxon>
        <taxon>Nanobdellota</taxon>
        <taxon>Candidatus Nanoarchaeia</taxon>
        <taxon>Nanoarchaeales</taxon>
        <taxon>Nanoarchaeaceae</taxon>
        <taxon>Nanoarchaeum</taxon>
    </lineage>
</organism>
<protein>
    <submittedName>
        <fullName evidence="3">NEQ235</fullName>
    </submittedName>
</protein>
<feature type="coiled-coil region" evidence="1">
    <location>
        <begin position="163"/>
        <end position="190"/>
    </location>
</feature>
<evidence type="ECO:0000313" key="3">
    <source>
        <dbReference type="EMBL" id="AAR39088.1"/>
    </source>
</evidence>
<gene>
    <name evidence="3" type="ordered locus">NEQ235</name>
</gene>
<evidence type="ECO:0000256" key="1">
    <source>
        <dbReference type="SAM" id="Coils"/>
    </source>
</evidence>
<dbReference type="InterPro" id="IPR007064">
    <property type="entry name" value="Nmd3_N"/>
</dbReference>
<dbReference type="BioCyc" id="NEQU228908:GJB6-251-MONOMER"/>
<dbReference type="GO" id="GO:0005737">
    <property type="term" value="C:cytoplasm"/>
    <property type="evidence" value="ECO:0007669"/>
    <property type="project" value="TreeGrafter"/>
</dbReference>
<dbReference type="EMBL" id="AE017199">
    <property type="protein sequence ID" value="AAR39088.1"/>
    <property type="molecule type" value="Genomic_DNA"/>
</dbReference>
<dbReference type="Proteomes" id="UP000000578">
    <property type="component" value="Chromosome"/>
</dbReference>
<reference evidence="3 4" key="1">
    <citation type="journal article" date="2003" name="Proc. Natl. Acad. Sci. U.S.A.">
        <title>The genome of Nanoarchaeum equitans: insights into early archaeal evolution and derived parasitism.</title>
        <authorList>
            <person name="Waters E."/>
            <person name="Hohn M.J."/>
            <person name="Ahel I."/>
            <person name="Graham D.E."/>
            <person name="Adams M.D."/>
            <person name="Barnstead M."/>
            <person name="Beeson K.Y."/>
            <person name="Bibbs L."/>
            <person name="Bolanos R."/>
            <person name="Keller M."/>
            <person name="Kretz K."/>
            <person name="Lin X."/>
            <person name="Mathur E."/>
            <person name="Ni J."/>
            <person name="Podar M."/>
            <person name="Richardson T."/>
            <person name="Sutton G.G."/>
            <person name="Simon M."/>
            <person name="Soll D."/>
            <person name="Stetter K.O."/>
            <person name="Short J.M."/>
            <person name="Noordewier M."/>
        </authorList>
    </citation>
    <scope>NUCLEOTIDE SEQUENCE [LARGE SCALE GENOMIC DNA]</scope>
    <source>
        <strain evidence="3 4">Kin4-M</strain>
    </source>
</reference>
<feature type="domain" description="Nmd3 N-terminal" evidence="2">
    <location>
        <begin position="23"/>
        <end position="74"/>
    </location>
</feature>
<dbReference type="PANTHER" id="PTHR12746">
    <property type="entry name" value="NONSENSE-MEDIATED MRNA DECAY PROTEIN 3"/>
    <property type="match status" value="1"/>
</dbReference>
<dbReference type="GO" id="GO:0043023">
    <property type="term" value="F:ribosomal large subunit binding"/>
    <property type="evidence" value="ECO:0007669"/>
    <property type="project" value="InterPro"/>
</dbReference>
<accession>Q74MS2</accession>
<keyword evidence="4" id="KW-1185">Reference proteome</keyword>
<dbReference type="InterPro" id="IPR039768">
    <property type="entry name" value="Nmd3"/>
</dbReference>
<evidence type="ECO:0000313" key="4">
    <source>
        <dbReference type="Proteomes" id="UP000000578"/>
    </source>
</evidence>
<dbReference type="AlphaFoldDB" id="Q74MS2"/>
<dbReference type="STRING" id="228908.NEQ235"/>
<dbReference type="PANTHER" id="PTHR12746:SF2">
    <property type="entry name" value="60S RIBOSOMAL EXPORT PROTEIN NMD3"/>
    <property type="match status" value="1"/>
</dbReference>
<sequence length="257" mass="29955">MFISFINGASIYNSLYHYSKMRCLLCGKETDKTIEGLCLDCYIKKNPPLIKISPIVVCKYCGKVKVGKVWKKIDIKKLVKVKPPYKLESIEDGIVLSLEGELFKFDYNVPINYGICPQCARQQSEYYETILQLRGENAIKEALKIIGQRQYRISKYEEKEEGLDLYMVSYREAEKLVKELKQKINGIIKKTFKLHTRDKQTSKDIYRSTILFREVKLKEGQTLIHNGKKYKVLKVSDDYVIVRHGNEIARIPLKKLI</sequence>
<evidence type="ECO:0000259" key="2">
    <source>
        <dbReference type="Pfam" id="PF04981"/>
    </source>
</evidence>
<dbReference type="HOGENOM" id="CLU_065087_1_1_2"/>
<keyword evidence="1" id="KW-0175">Coiled coil</keyword>
<dbReference type="KEGG" id="neq:NEQ235"/>
<name>Q74MS2_NANEQ</name>